<evidence type="ECO:0000313" key="2">
    <source>
        <dbReference type="EMBL" id="KAG6456279.1"/>
    </source>
</evidence>
<dbReference type="Proteomes" id="UP000791440">
    <property type="component" value="Unassembled WGS sequence"/>
</dbReference>
<reference evidence="2" key="2">
    <citation type="submission" date="2020-12" db="EMBL/GenBank/DDBJ databases">
        <authorList>
            <person name="Kanost M."/>
        </authorList>
    </citation>
    <scope>NUCLEOTIDE SEQUENCE</scope>
</reference>
<evidence type="ECO:0000259" key="1">
    <source>
        <dbReference type="PROSITE" id="PS51029"/>
    </source>
</evidence>
<keyword evidence="3" id="KW-1185">Reference proteome</keyword>
<dbReference type="EMBL" id="JH668508">
    <property type="protein sequence ID" value="KAG6456279.1"/>
    <property type="molecule type" value="Genomic_DNA"/>
</dbReference>
<comment type="caution">
    <text evidence="2">The sequence shown here is derived from an EMBL/GenBank/DDBJ whole genome shotgun (WGS) entry which is preliminary data.</text>
</comment>
<accession>A0A921ZFU1</accession>
<gene>
    <name evidence="2" type="ORF">O3G_MSEX009655</name>
</gene>
<reference evidence="2" key="1">
    <citation type="journal article" date="2016" name="Insect Biochem. Mol. Biol.">
        <title>Multifaceted biological insights from a draft genome sequence of the tobacco hornworm moth, Manduca sexta.</title>
        <authorList>
            <person name="Kanost M.R."/>
            <person name="Arrese E.L."/>
            <person name="Cao X."/>
            <person name="Chen Y.R."/>
            <person name="Chellapilla S."/>
            <person name="Goldsmith M.R."/>
            <person name="Grosse-Wilde E."/>
            <person name="Heckel D.G."/>
            <person name="Herndon N."/>
            <person name="Jiang H."/>
            <person name="Papanicolaou A."/>
            <person name="Qu J."/>
            <person name="Soulages J.L."/>
            <person name="Vogel H."/>
            <person name="Walters J."/>
            <person name="Waterhouse R.M."/>
            <person name="Ahn S.J."/>
            <person name="Almeida F.C."/>
            <person name="An C."/>
            <person name="Aqrawi P."/>
            <person name="Bretschneider A."/>
            <person name="Bryant W.B."/>
            <person name="Bucks S."/>
            <person name="Chao H."/>
            <person name="Chevignon G."/>
            <person name="Christen J.M."/>
            <person name="Clarke D.F."/>
            <person name="Dittmer N.T."/>
            <person name="Ferguson L.C.F."/>
            <person name="Garavelou S."/>
            <person name="Gordon K.H.J."/>
            <person name="Gunaratna R.T."/>
            <person name="Han Y."/>
            <person name="Hauser F."/>
            <person name="He Y."/>
            <person name="Heidel-Fischer H."/>
            <person name="Hirsh A."/>
            <person name="Hu Y."/>
            <person name="Jiang H."/>
            <person name="Kalra D."/>
            <person name="Klinner C."/>
            <person name="Konig C."/>
            <person name="Kovar C."/>
            <person name="Kroll A.R."/>
            <person name="Kuwar S.S."/>
            <person name="Lee S.L."/>
            <person name="Lehman R."/>
            <person name="Li K."/>
            <person name="Li Z."/>
            <person name="Liang H."/>
            <person name="Lovelace S."/>
            <person name="Lu Z."/>
            <person name="Mansfield J.H."/>
            <person name="McCulloch K.J."/>
            <person name="Mathew T."/>
            <person name="Morton B."/>
            <person name="Muzny D.M."/>
            <person name="Neunemann D."/>
            <person name="Ongeri F."/>
            <person name="Pauchet Y."/>
            <person name="Pu L.L."/>
            <person name="Pyrousis I."/>
            <person name="Rao X.J."/>
            <person name="Redding A."/>
            <person name="Roesel C."/>
            <person name="Sanchez-Gracia A."/>
            <person name="Schaack S."/>
            <person name="Shukla A."/>
            <person name="Tetreau G."/>
            <person name="Wang Y."/>
            <person name="Xiong G.H."/>
            <person name="Traut W."/>
            <person name="Walsh T.K."/>
            <person name="Worley K.C."/>
            <person name="Wu D."/>
            <person name="Wu W."/>
            <person name="Wu Y.Q."/>
            <person name="Zhang X."/>
            <person name="Zou Z."/>
            <person name="Zucker H."/>
            <person name="Briscoe A.D."/>
            <person name="Burmester T."/>
            <person name="Clem R.J."/>
            <person name="Feyereisen R."/>
            <person name="Grimmelikhuijzen C.J.P."/>
            <person name="Hamodrakas S.J."/>
            <person name="Hansson B.S."/>
            <person name="Huguet E."/>
            <person name="Jermiin L.S."/>
            <person name="Lan Q."/>
            <person name="Lehman H.K."/>
            <person name="Lorenzen M."/>
            <person name="Merzendorfer H."/>
            <person name="Michalopoulos I."/>
            <person name="Morton D.B."/>
            <person name="Muthukrishnan S."/>
            <person name="Oakeshott J.G."/>
            <person name="Palmer W."/>
            <person name="Park Y."/>
            <person name="Passarelli A.L."/>
            <person name="Rozas J."/>
            <person name="Schwartz L.M."/>
            <person name="Smith W."/>
            <person name="Southgate A."/>
            <person name="Vilcinskas A."/>
            <person name="Vogt R."/>
            <person name="Wang P."/>
            <person name="Werren J."/>
            <person name="Yu X.Q."/>
            <person name="Zhou J.J."/>
            <person name="Brown S.J."/>
            <person name="Scherer S.E."/>
            <person name="Richards S."/>
            <person name="Blissard G.W."/>
        </authorList>
    </citation>
    <scope>NUCLEOTIDE SEQUENCE</scope>
</reference>
<feature type="domain" description="MADF" evidence="1">
    <location>
        <begin position="11"/>
        <end position="109"/>
    </location>
</feature>
<proteinExistence type="predicted"/>
<sequence>MAKRERQILTEFLQLYKELTCLWDVESEYYKNKKKRYQAWGLLAGKLRELEPKATIMTARKRIDSLRHGYKREVRRMKLSKQMSPKSISTYTPNLWYFNLLKFIDNNAEQCTSGIDTLNSDEESQENEPSIVRPKTRFATKQIKSPGGIGLLEKKKLKLYDTAKLLLQQEDVKHNPFGLYVGEQLTQVSKFQRHVAEKLISEIIFLGRTRKLSIDSKIEISKDISTHSNYSHLKTPSPDYI</sequence>
<dbReference type="AlphaFoldDB" id="A0A921ZFU1"/>
<protein>
    <recommendedName>
        <fullName evidence="1">MADF domain-containing protein</fullName>
    </recommendedName>
</protein>
<dbReference type="PANTHER" id="PTHR21505">
    <property type="entry name" value="MADF DOMAIN-CONTAINING PROTEIN-RELATED"/>
    <property type="match status" value="1"/>
</dbReference>
<dbReference type="Pfam" id="PF10545">
    <property type="entry name" value="MADF_DNA_bdg"/>
    <property type="match status" value="1"/>
</dbReference>
<evidence type="ECO:0000313" key="3">
    <source>
        <dbReference type="Proteomes" id="UP000791440"/>
    </source>
</evidence>
<name>A0A921ZFU1_MANSE</name>
<dbReference type="InterPro" id="IPR006578">
    <property type="entry name" value="MADF-dom"/>
</dbReference>
<dbReference type="PROSITE" id="PS51029">
    <property type="entry name" value="MADF"/>
    <property type="match status" value="1"/>
</dbReference>
<dbReference type="SMART" id="SM00595">
    <property type="entry name" value="MADF"/>
    <property type="match status" value="1"/>
</dbReference>
<dbReference type="PANTHER" id="PTHR21505:SF8">
    <property type="entry name" value="DPT-YFP REPRESSOR BY OVEREXPRESSION, ISOFORM D-RELATED"/>
    <property type="match status" value="1"/>
</dbReference>
<organism evidence="2 3">
    <name type="scientific">Manduca sexta</name>
    <name type="common">Tobacco hawkmoth</name>
    <name type="synonym">Tobacco hornworm</name>
    <dbReference type="NCBI Taxonomy" id="7130"/>
    <lineage>
        <taxon>Eukaryota</taxon>
        <taxon>Metazoa</taxon>
        <taxon>Ecdysozoa</taxon>
        <taxon>Arthropoda</taxon>
        <taxon>Hexapoda</taxon>
        <taxon>Insecta</taxon>
        <taxon>Pterygota</taxon>
        <taxon>Neoptera</taxon>
        <taxon>Endopterygota</taxon>
        <taxon>Lepidoptera</taxon>
        <taxon>Glossata</taxon>
        <taxon>Ditrysia</taxon>
        <taxon>Bombycoidea</taxon>
        <taxon>Sphingidae</taxon>
        <taxon>Sphinginae</taxon>
        <taxon>Sphingini</taxon>
        <taxon>Manduca</taxon>
    </lineage>
</organism>